<dbReference type="EMBL" id="VXIV02001776">
    <property type="protein sequence ID" value="KAF6029916.1"/>
    <property type="molecule type" value="Genomic_DNA"/>
</dbReference>
<sequence>MSLTYKTFINSIHILVVLYVDHPQSFLVLGSLSGYLYSWQANSSWKNMQVFASLAIGSEAVWAELVQLSGLTEQEIISGQLPSILLNILPQLANSADNYRQSKTLFEKCTNILAAGGVQMLGLLKDKLAEILAALYSAVWDSPKEYPSEPEPCPPHYSSSEVSATNTYLLKMFHKKGVTGTSLLAILSAIPTMFFLYIVCLSFSPLLVVCISSLLIGWHLVRMYMIYGSVLMPISGS</sequence>
<comment type="caution">
    <text evidence="2">The sequence shown here is derived from an EMBL/GenBank/DDBJ whole genome shotgun (WGS) entry which is preliminary data.</text>
</comment>
<accession>A0A7J7JX31</accession>
<reference evidence="2" key="1">
    <citation type="submission" date="2020-06" db="EMBL/GenBank/DDBJ databases">
        <title>Draft genome of Bugula neritina, a colonial animal packing powerful symbionts and potential medicines.</title>
        <authorList>
            <person name="Rayko M."/>
        </authorList>
    </citation>
    <scope>NUCLEOTIDE SEQUENCE [LARGE SCALE GENOMIC DNA]</scope>
    <source>
        <strain evidence="2">Kwan_BN1</strain>
    </source>
</reference>
<name>A0A7J7JX31_BUGNE</name>
<organism evidence="2 3">
    <name type="scientific">Bugula neritina</name>
    <name type="common">Brown bryozoan</name>
    <name type="synonym">Sertularia neritina</name>
    <dbReference type="NCBI Taxonomy" id="10212"/>
    <lineage>
        <taxon>Eukaryota</taxon>
        <taxon>Metazoa</taxon>
        <taxon>Spiralia</taxon>
        <taxon>Lophotrochozoa</taxon>
        <taxon>Bryozoa</taxon>
        <taxon>Gymnolaemata</taxon>
        <taxon>Cheilostomatida</taxon>
        <taxon>Flustrina</taxon>
        <taxon>Buguloidea</taxon>
        <taxon>Bugulidae</taxon>
        <taxon>Bugula</taxon>
    </lineage>
</organism>
<feature type="transmembrane region" description="Helical" evidence="1">
    <location>
        <begin position="205"/>
        <end position="227"/>
    </location>
</feature>
<gene>
    <name evidence="2" type="ORF">EB796_011775</name>
</gene>
<dbReference type="Proteomes" id="UP000593567">
    <property type="component" value="Unassembled WGS sequence"/>
</dbReference>
<feature type="transmembrane region" description="Helical" evidence="1">
    <location>
        <begin position="178"/>
        <end position="199"/>
    </location>
</feature>
<keyword evidence="1" id="KW-1133">Transmembrane helix</keyword>
<keyword evidence="3" id="KW-1185">Reference proteome</keyword>
<proteinExistence type="predicted"/>
<evidence type="ECO:0000313" key="2">
    <source>
        <dbReference type="EMBL" id="KAF6029916.1"/>
    </source>
</evidence>
<dbReference type="AlphaFoldDB" id="A0A7J7JX31"/>
<protein>
    <submittedName>
        <fullName evidence="2">Uncharacterized protein</fullName>
    </submittedName>
</protein>
<keyword evidence="1" id="KW-0812">Transmembrane</keyword>
<keyword evidence="1" id="KW-0472">Membrane</keyword>
<evidence type="ECO:0000256" key="1">
    <source>
        <dbReference type="SAM" id="Phobius"/>
    </source>
</evidence>
<evidence type="ECO:0000313" key="3">
    <source>
        <dbReference type="Proteomes" id="UP000593567"/>
    </source>
</evidence>